<sequence>MNNFSAHPHQTSSPASSSGTININPPPLPGTSLRKERGAIAAQACDTCRARKQKCDEQRPKCSTCQRFNVECHYREPQPTKKDKTLVEILDKLKVLDVLNVLEDKIDHLSSRMDHLSATCHPNTNSGTATQFVPTPPLTISTGHSSGIHGTHPAVAHHRSPEGLFDGVPHEPPNVASLTENHYQYVSAAHQMLAWPAIQAHLSAIQPKCLNRDLKSIAREGPAIALGSHFSGNHTIPMSLQDGDNFNPAPVLAPLSAFGLDWDIMQTLTKAYFDTVNLLHPILDRHSFLTQILPTLFKNGVDHTLTSTIAFLVFALGEVALASYRGPPINAYGGRPSGMRGGSKNHPPGITLFNEARKRLGFSVTETSLEMVQAYTLASTYCATCSYPMGFWKMIREASLACQSLIMISPGSLSGPQADLLRRAFWHCAVMETCLNLELGFPLTGLEKMENVVSLPDFSTCSSRDDYISNQETQYQEHFASHIALRRLLVEFHGTLSRSPYNTTAPSSSSTPKTIRHMATDLERWRGYLPPNLQWQENTPGAFPSSATTYNGPSIYSPVTTTATTTTNSTPAISPMLPTPQTGTMSISSVSSAVGGASMPSNVMPQSIASVTASGLRSPQLSHGHPILNSGLGLQQHQPVPQPHMFTADLDAPPVRYPYAHDVQVALLRSRYYYAKYLIHRPFLYKALHHPDATTQDDAVGAAECLKASLKWPIAMSPTCLHKRLVPCPFFFTQIFFGILVILHMVLSDKFPILTKIKDTLCGGERFEIEIKETVELYVDWIRDLSDVEPSAVWDWDVVSAMFGLEGNG</sequence>
<feature type="region of interest" description="Disordered" evidence="3">
    <location>
        <begin position="565"/>
        <end position="588"/>
    </location>
</feature>
<dbReference type="AlphaFoldDB" id="A0A8S9A5Z0"/>
<dbReference type="CDD" id="cd00067">
    <property type="entry name" value="GAL4"/>
    <property type="match status" value="1"/>
</dbReference>
<dbReference type="InterPro" id="IPR053181">
    <property type="entry name" value="EcdB-like_regulator"/>
</dbReference>
<evidence type="ECO:0000256" key="2">
    <source>
        <dbReference type="ARBA" id="ARBA00023242"/>
    </source>
</evidence>
<dbReference type="InterPro" id="IPR001138">
    <property type="entry name" value="Zn2Cys6_DnaBD"/>
</dbReference>
<feature type="compositionally biased region" description="Polar residues" evidence="3">
    <location>
        <begin position="1"/>
        <end position="23"/>
    </location>
</feature>
<dbReference type="Gene3D" id="4.10.240.10">
    <property type="entry name" value="Zn(2)-C6 fungal-type DNA-binding domain"/>
    <property type="match status" value="1"/>
</dbReference>
<keyword evidence="1" id="KW-0479">Metal-binding</keyword>
<keyword evidence="2" id="KW-0539">Nucleus</keyword>
<comment type="caution">
    <text evidence="6">The sequence shown here is derived from an EMBL/GenBank/DDBJ whole genome shotgun (WGS) entry which is preliminary data.</text>
</comment>
<evidence type="ECO:0000256" key="3">
    <source>
        <dbReference type="SAM" id="MobiDB-lite"/>
    </source>
</evidence>
<proteinExistence type="predicted"/>
<dbReference type="SMART" id="SM00066">
    <property type="entry name" value="GAL4"/>
    <property type="match status" value="1"/>
</dbReference>
<dbReference type="SUPFAM" id="SSF57701">
    <property type="entry name" value="Zn2/Cys6 DNA-binding domain"/>
    <property type="match status" value="1"/>
</dbReference>
<evidence type="ECO:0000256" key="1">
    <source>
        <dbReference type="ARBA" id="ARBA00022723"/>
    </source>
</evidence>
<dbReference type="VEuPathDB" id="FungiDB:SMAC_00325"/>
<gene>
    <name evidence="6" type="ORF">SMACR_00325</name>
</gene>
<feature type="domain" description="Zn(2)-C6 fungal-type" evidence="5">
    <location>
        <begin position="44"/>
        <end position="74"/>
    </location>
</feature>
<feature type="transmembrane region" description="Helical" evidence="4">
    <location>
        <begin position="730"/>
        <end position="747"/>
    </location>
</feature>
<evidence type="ECO:0000256" key="4">
    <source>
        <dbReference type="SAM" id="Phobius"/>
    </source>
</evidence>
<reference evidence="6 7" key="1">
    <citation type="submission" date="2017-07" db="EMBL/GenBank/DDBJ databases">
        <title>Genome sequence of the Sordaria macrospora wild type strain R19027.</title>
        <authorList>
            <person name="Nowrousian M."/>
            <person name="Teichert I."/>
            <person name="Kueck U."/>
        </authorList>
    </citation>
    <scope>NUCLEOTIDE SEQUENCE [LARGE SCALE GENOMIC DNA]</scope>
    <source>
        <strain evidence="6 7">R19027</strain>
        <tissue evidence="6">Mycelium</tissue>
    </source>
</reference>
<name>A0A8S9A5Z0_SORMA</name>
<dbReference type="PROSITE" id="PS50048">
    <property type="entry name" value="ZN2_CY6_FUNGAL_2"/>
    <property type="match status" value="1"/>
</dbReference>
<feature type="region of interest" description="Disordered" evidence="3">
    <location>
        <begin position="1"/>
        <end position="33"/>
    </location>
</feature>
<dbReference type="Pfam" id="PF00172">
    <property type="entry name" value="Zn_clus"/>
    <property type="match status" value="1"/>
</dbReference>
<dbReference type="Pfam" id="PF04082">
    <property type="entry name" value="Fungal_trans"/>
    <property type="match status" value="1"/>
</dbReference>
<dbReference type="CDD" id="cd12148">
    <property type="entry name" value="fungal_TF_MHR"/>
    <property type="match status" value="1"/>
</dbReference>
<keyword evidence="4" id="KW-0812">Transmembrane</keyword>
<keyword evidence="4" id="KW-0472">Membrane</keyword>
<dbReference type="GO" id="GO:0008270">
    <property type="term" value="F:zinc ion binding"/>
    <property type="evidence" value="ECO:0007669"/>
    <property type="project" value="InterPro"/>
</dbReference>
<evidence type="ECO:0000313" key="6">
    <source>
        <dbReference type="EMBL" id="KAA8636896.1"/>
    </source>
</evidence>
<dbReference type="Proteomes" id="UP000433876">
    <property type="component" value="Unassembled WGS sequence"/>
</dbReference>
<dbReference type="OMA" id="CHYREPQ"/>
<dbReference type="InterPro" id="IPR036864">
    <property type="entry name" value="Zn2-C6_fun-type_DNA-bd_sf"/>
</dbReference>
<dbReference type="PANTHER" id="PTHR47785">
    <property type="entry name" value="ZN(II)2CYS6 TRANSCRIPTION FACTOR (EUROFUNG)-RELATED-RELATED"/>
    <property type="match status" value="1"/>
</dbReference>
<dbReference type="EMBL" id="NMPR01000001">
    <property type="protein sequence ID" value="KAA8636896.1"/>
    <property type="molecule type" value="Genomic_DNA"/>
</dbReference>
<dbReference type="PANTHER" id="PTHR47785:SF6">
    <property type="entry name" value="ZN(II)2CYS6 TRANSCRIPTION FACTOR (EUROFUNG)"/>
    <property type="match status" value="1"/>
</dbReference>
<dbReference type="GO" id="GO:0000981">
    <property type="term" value="F:DNA-binding transcription factor activity, RNA polymerase II-specific"/>
    <property type="evidence" value="ECO:0007669"/>
    <property type="project" value="InterPro"/>
</dbReference>
<protein>
    <recommendedName>
        <fullName evidence="5">Zn(2)-C6 fungal-type domain-containing protein</fullName>
    </recommendedName>
</protein>
<evidence type="ECO:0000313" key="7">
    <source>
        <dbReference type="Proteomes" id="UP000433876"/>
    </source>
</evidence>
<dbReference type="GO" id="GO:0006351">
    <property type="term" value="P:DNA-templated transcription"/>
    <property type="evidence" value="ECO:0007669"/>
    <property type="project" value="InterPro"/>
</dbReference>
<organism evidence="6 7">
    <name type="scientific">Sordaria macrospora</name>
    <dbReference type="NCBI Taxonomy" id="5147"/>
    <lineage>
        <taxon>Eukaryota</taxon>
        <taxon>Fungi</taxon>
        <taxon>Dikarya</taxon>
        <taxon>Ascomycota</taxon>
        <taxon>Pezizomycotina</taxon>
        <taxon>Sordariomycetes</taxon>
        <taxon>Sordariomycetidae</taxon>
        <taxon>Sordariales</taxon>
        <taxon>Sordariaceae</taxon>
        <taxon>Sordaria</taxon>
    </lineage>
</organism>
<evidence type="ECO:0000259" key="5">
    <source>
        <dbReference type="PROSITE" id="PS50048"/>
    </source>
</evidence>
<dbReference type="GO" id="GO:0003677">
    <property type="term" value="F:DNA binding"/>
    <property type="evidence" value="ECO:0007669"/>
    <property type="project" value="InterPro"/>
</dbReference>
<accession>A0A8S9A5Z0</accession>
<dbReference type="PROSITE" id="PS00463">
    <property type="entry name" value="ZN2_CY6_FUNGAL_1"/>
    <property type="match status" value="1"/>
</dbReference>
<keyword evidence="4" id="KW-1133">Transmembrane helix</keyword>
<dbReference type="InterPro" id="IPR007219">
    <property type="entry name" value="XnlR_reg_dom"/>
</dbReference>